<dbReference type="Pfam" id="PF03929">
    <property type="entry name" value="PepSY_TM"/>
    <property type="match status" value="1"/>
</dbReference>
<keyword evidence="1" id="KW-1133">Transmembrane helix</keyword>
<accession>A0A2S7IM70</accession>
<protein>
    <recommendedName>
        <fullName evidence="4">PepSY domain-containing protein</fullName>
    </recommendedName>
</protein>
<evidence type="ECO:0000256" key="1">
    <source>
        <dbReference type="SAM" id="Phobius"/>
    </source>
</evidence>
<gene>
    <name evidence="2" type="ORF">C5O19_03520</name>
</gene>
<feature type="transmembrane region" description="Helical" evidence="1">
    <location>
        <begin position="355"/>
        <end position="377"/>
    </location>
</feature>
<dbReference type="OrthoDB" id="111691at2"/>
<organism evidence="2 3">
    <name type="scientific">Siphonobacter curvatus</name>
    <dbReference type="NCBI Taxonomy" id="2094562"/>
    <lineage>
        <taxon>Bacteria</taxon>
        <taxon>Pseudomonadati</taxon>
        <taxon>Bacteroidota</taxon>
        <taxon>Cytophagia</taxon>
        <taxon>Cytophagales</taxon>
        <taxon>Cytophagaceae</taxon>
        <taxon>Siphonobacter</taxon>
    </lineage>
</organism>
<evidence type="ECO:0008006" key="4">
    <source>
        <dbReference type="Google" id="ProtNLM"/>
    </source>
</evidence>
<reference evidence="3" key="1">
    <citation type="submission" date="2018-02" db="EMBL/GenBank/DDBJ databases">
        <title>Genome sequencing of Solimonas sp. HR-BB.</title>
        <authorList>
            <person name="Lee Y."/>
            <person name="Jeon C.O."/>
        </authorList>
    </citation>
    <scope>NUCLEOTIDE SEQUENCE [LARGE SCALE GENOMIC DNA]</scope>
    <source>
        <strain evidence="3">HR-U</strain>
    </source>
</reference>
<sequence>MAKGRFRTVTRLVHLWLGLLTGLVVFIVSITGTLYVFDEELFRLFHSELYHLKPTQPPLNLSQLRTIAQQAIPGKKITSVKISGDPTDPYLFMAQQVAPPEKAGLTYFTQLTYWDDVFIDPYRGTVLGVVDRKYEFFNLDRQLHQHLLLVKPMGSFIVGGSTLIFMVMLLTGFVLWIPRQWKNLKNRLTVKTSGHWKRLNYDLHNTLGFYILPVVLFIAITGLVWSFKWWEGGIYRLMGVKEKPAFGREFKTPSTQLPTAPAEDLAFTQIRHFVQDQYKIIGINYTDKADKPLNCYCILRNNSDGWRGFSYFFFDSLTGEFFDRIDHEKKPLAMKWRNSNLDLHTGRIYGWPTQILFVIISLISASLPVTGFLIWWGKRKKKSGSFKSRRLKSSGLSVPQPLRGV</sequence>
<dbReference type="PANTHER" id="PTHR34219:SF3">
    <property type="entry name" value="BLL7967 PROTEIN"/>
    <property type="match status" value="1"/>
</dbReference>
<name>A0A2S7IM70_9BACT</name>
<feature type="transmembrane region" description="Helical" evidence="1">
    <location>
        <begin position="12"/>
        <end position="37"/>
    </location>
</feature>
<proteinExistence type="predicted"/>
<evidence type="ECO:0000313" key="2">
    <source>
        <dbReference type="EMBL" id="PQA58746.1"/>
    </source>
</evidence>
<dbReference type="InterPro" id="IPR005625">
    <property type="entry name" value="PepSY-ass_TM"/>
</dbReference>
<feature type="transmembrane region" description="Helical" evidence="1">
    <location>
        <begin position="156"/>
        <end position="177"/>
    </location>
</feature>
<comment type="caution">
    <text evidence="2">The sequence shown here is derived from an EMBL/GenBank/DDBJ whole genome shotgun (WGS) entry which is preliminary data.</text>
</comment>
<feature type="transmembrane region" description="Helical" evidence="1">
    <location>
        <begin position="207"/>
        <end position="227"/>
    </location>
</feature>
<keyword evidence="1" id="KW-0472">Membrane</keyword>
<keyword evidence="1" id="KW-0812">Transmembrane</keyword>
<keyword evidence="3" id="KW-1185">Reference proteome</keyword>
<dbReference type="EMBL" id="PTRA01000001">
    <property type="protein sequence ID" value="PQA58746.1"/>
    <property type="molecule type" value="Genomic_DNA"/>
</dbReference>
<dbReference type="AlphaFoldDB" id="A0A2S7IM70"/>
<dbReference type="PANTHER" id="PTHR34219">
    <property type="entry name" value="IRON-REGULATED INNER MEMBRANE PROTEIN-RELATED"/>
    <property type="match status" value="1"/>
</dbReference>
<dbReference type="Proteomes" id="UP000239590">
    <property type="component" value="Unassembled WGS sequence"/>
</dbReference>
<evidence type="ECO:0000313" key="3">
    <source>
        <dbReference type="Proteomes" id="UP000239590"/>
    </source>
</evidence>